<evidence type="ECO:0000256" key="2">
    <source>
        <dbReference type="ARBA" id="ARBA00013064"/>
    </source>
</evidence>
<dbReference type="InterPro" id="IPR023485">
    <property type="entry name" value="Ptyr_pPase"/>
</dbReference>
<dbReference type="PRINTS" id="PR00719">
    <property type="entry name" value="LMWPTPASE"/>
</dbReference>
<dbReference type="PANTHER" id="PTHR11717:SF7">
    <property type="entry name" value="LOW MOLECULAR WEIGHT PHOSPHOTYROSINE PROTEIN PHOSPHATASE"/>
    <property type="match status" value="1"/>
</dbReference>
<dbReference type="EC" id="3.1.3.48" evidence="2"/>
<feature type="active site" description="Proton donor" evidence="5">
    <location>
        <position position="128"/>
    </location>
</feature>
<evidence type="ECO:0000256" key="3">
    <source>
        <dbReference type="ARBA" id="ARBA00022801"/>
    </source>
</evidence>
<feature type="domain" description="Phosphotyrosine protein phosphatase I" evidence="6">
    <location>
        <begin position="5"/>
        <end position="154"/>
    </location>
</feature>
<evidence type="ECO:0000256" key="5">
    <source>
        <dbReference type="PIRSR" id="PIRSR617867-1"/>
    </source>
</evidence>
<evidence type="ECO:0000313" key="8">
    <source>
        <dbReference type="Proteomes" id="UP000678679"/>
    </source>
</evidence>
<keyword evidence="8" id="KW-1185">Reference proteome</keyword>
<feature type="active site" evidence="5">
    <location>
        <position position="17"/>
    </location>
</feature>
<accession>A0AAX1N8U5</accession>
<protein>
    <recommendedName>
        <fullName evidence="2">protein-tyrosine-phosphatase</fullName>
        <ecNumber evidence="2">3.1.3.48</ecNumber>
    </recommendedName>
</protein>
<dbReference type="PANTHER" id="PTHR11717">
    <property type="entry name" value="LOW MOLECULAR WEIGHT PROTEIN TYROSINE PHOSPHATASE"/>
    <property type="match status" value="1"/>
</dbReference>
<dbReference type="EMBL" id="CP076132">
    <property type="protein sequence ID" value="QWG03591.1"/>
    <property type="molecule type" value="Genomic_DNA"/>
</dbReference>
<proteinExistence type="inferred from homology"/>
<evidence type="ECO:0000256" key="1">
    <source>
        <dbReference type="ARBA" id="ARBA00011063"/>
    </source>
</evidence>
<evidence type="ECO:0000313" key="7">
    <source>
        <dbReference type="EMBL" id="QWG03591.1"/>
    </source>
</evidence>
<reference evidence="7 8" key="1">
    <citation type="submission" date="2021-05" db="EMBL/GenBank/DDBJ databases">
        <title>Comparative genomic studies on the polysaccharide-degrading batcterial strains of the Flammeovirga genus.</title>
        <authorList>
            <person name="Zewei F."/>
            <person name="Zheng Z."/>
            <person name="Yu L."/>
            <person name="Ruyue G."/>
            <person name="Yanhong M."/>
            <person name="Yuanyuan C."/>
            <person name="Jingyan G."/>
            <person name="Wenjun H."/>
        </authorList>
    </citation>
    <scope>NUCLEOTIDE SEQUENCE [LARGE SCALE GENOMIC DNA]</scope>
    <source>
        <strain evidence="7 8">NBRC:100898</strain>
    </source>
</reference>
<comment type="similarity">
    <text evidence="1">Belongs to the low molecular weight phosphotyrosine protein phosphatase family.</text>
</comment>
<dbReference type="CDD" id="cd16343">
    <property type="entry name" value="LMWPTP"/>
    <property type="match status" value="1"/>
</dbReference>
<evidence type="ECO:0000256" key="4">
    <source>
        <dbReference type="ARBA" id="ARBA00022912"/>
    </source>
</evidence>
<dbReference type="Proteomes" id="UP000678679">
    <property type="component" value="Chromosome 1"/>
</dbReference>
<name>A0AAX1N8U5_9BACT</name>
<organism evidence="7 8">
    <name type="scientific">Flammeovirga yaeyamensis</name>
    <dbReference type="NCBI Taxonomy" id="367791"/>
    <lineage>
        <taxon>Bacteria</taxon>
        <taxon>Pseudomonadati</taxon>
        <taxon>Bacteroidota</taxon>
        <taxon>Cytophagia</taxon>
        <taxon>Cytophagales</taxon>
        <taxon>Flammeovirgaceae</taxon>
        <taxon>Flammeovirga</taxon>
    </lineage>
</organism>
<sequence>MPNKINIIFVCLGNICRSPLADGLMLHHLKERGLTDHFHIDSAGTYAGHAGSRADERMRQTAKKHGVELLSIARQFTVEDFDHFNYIVVMDDSNYQNVIRMTRSESDRSKVFKLRTYDNHQSNKDVEDPYYGGMQGFENCFDVVDESVNNFLNDLVQQNNL</sequence>
<dbReference type="InterPro" id="IPR036196">
    <property type="entry name" value="Ptyr_pPase_sf"/>
</dbReference>
<evidence type="ECO:0000259" key="6">
    <source>
        <dbReference type="SMART" id="SM00226"/>
    </source>
</evidence>
<keyword evidence="3" id="KW-0378">Hydrolase</keyword>
<dbReference type="InterPro" id="IPR017867">
    <property type="entry name" value="Tyr_phospatase_low_mol_wt"/>
</dbReference>
<dbReference type="Gene3D" id="3.40.50.2300">
    <property type="match status" value="1"/>
</dbReference>
<dbReference type="RefSeq" id="WP_169664613.1">
    <property type="nucleotide sequence ID" value="NZ_CP076132.1"/>
</dbReference>
<dbReference type="AlphaFoldDB" id="A0AAX1N8U5"/>
<dbReference type="GO" id="GO:0004725">
    <property type="term" value="F:protein tyrosine phosphatase activity"/>
    <property type="evidence" value="ECO:0007669"/>
    <property type="project" value="UniProtKB-EC"/>
</dbReference>
<keyword evidence="4" id="KW-0904">Protein phosphatase</keyword>
<gene>
    <name evidence="7" type="ORF">KMW28_08415</name>
</gene>
<dbReference type="SMART" id="SM00226">
    <property type="entry name" value="LMWPc"/>
    <property type="match status" value="1"/>
</dbReference>
<dbReference type="InterPro" id="IPR050438">
    <property type="entry name" value="LMW_PTPase"/>
</dbReference>
<dbReference type="KEGG" id="fya:KMW28_08415"/>
<feature type="active site" description="Nucleophile" evidence="5">
    <location>
        <position position="11"/>
    </location>
</feature>
<dbReference type="SUPFAM" id="SSF52788">
    <property type="entry name" value="Phosphotyrosine protein phosphatases I"/>
    <property type="match status" value="1"/>
</dbReference>
<dbReference type="Pfam" id="PF01451">
    <property type="entry name" value="LMWPc"/>
    <property type="match status" value="1"/>
</dbReference>